<dbReference type="RefSeq" id="WP_152748498.1">
    <property type="nucleotide sequence ID" value="NZ_JBLZPT010000008.1"/>
</dbReference>
<comment type="similarity">
    <text evidence="1 3 6">Belongs to the aldehyde dehydrogenase family.</text>
</comment>
<gene>
    <name evidence="8" type="ORF">F0170_01570</name>
</gene>
<accession>A0A5N7JN28</accession>
<dbReference type="GO" id="GO:0006081">
    <property type="term" value="P:aldehyde metabolic process"/>
    <property type="evidence" value="ECO:0007669"/>
    <property type="project" value="InterPro"/>
</dbReference>
<evidence type="ECO:0000256" key="5">
    <source>
        <dbReference type="PROSITE-ProRule" id="PRU10007"/>
    </source>
</evidence>
<feature type="domain" description="Aldehyde dehydrogenase" evidence="7">
    <location>
        <begin position="18"/>
        <end position="453"/>
    </location>
</feature>
<evidence type="ECO:0000256" key="1">
    <source>
        <dbReference type="ARBA" id="ARBA00009986"/>
    </source>
</evidence>
<dbReference type="PIRSF" id="PIRSF036492">
    <property type="entry name" value="ALDH"/>
    <property type="match status" value="1"/>
</dbReference>
<dbReference type="PANTHER" id="PTHR11699">
    <property type="entry name" value="ALDEHYDE DEHYDROGENASE-RELATED"/>
    <property type="match status" value="1"/>
</dbReference>
<dbReference type="InterPro" id="IPR016160">
    <property type="entry name" value="Ald_DH_CS_CYS"/>
</dbReference>
<dbReference type="InterPro" id="IPR015590">
    <property type="entry name" value="Aldehyde_DH_dom"/>
</dbReference>
<dbReference type="InterPro" id="IPR016162">
    <property type="entry name" value="Ald_DH_N"/>
</dbReference>
<reference evidence="8 9" key="1">
    <citation type="submission" date="2019-09" db="EMBL/GenBank/DDBJ databases">
        <title>The draft genomes of Allium pathogen Pseudomonas sp.</title>
        <authorList>
            <person name="Fujikawa T."/>
            <person name="Sawada H."/>
        </authorList>
    </citation>
    <scope>NUCLEOTIDE SEQUENCE [LARGE SCALE GENOMIC DNA]</scope>
    <source>
        <strain evidence="8 9">MAFF 730085</strain>
    </source>
</reference>
<evidence type="ECO:0000256" key="2">
    <source>
        <dbReference type="ARBA" id="ARBA00023002"/>
    </source>
</evidence>
<protein>
    <recommendedName>
        <fullName evidence="3">Aldehyde dehydrogenase</fullName>
    </recommendedName>
</protein>
<evidence type="ECO:0000256" key="6">
    <source>
        <dbReference type="RuleBase" id="RU003345"/>
    </source>
</evidence>
<dbReference type="PROSITE" id="PS00687">
    <property type="entry name" value="ALDEHYDE_DEHYDR_GLU"/>
    <property type="match status" value="1"/>
</dbReference>
<dbReference type="Gene3D" id="3.40.605.10">
    <property type="entry name" value="Aldehyde Dehydrogenase, Chain A, domain 1"/>
    <property type="match status" value="1"/>
</dbReference>
<sequence length="511" mass="55716">MTHPNEFESRPHDTVLSYEAEISRVAFENARTALRTHSQLSIQARLAELCKLKHAILAHRSMIIARVMHEVGKCRTDALIAEILGTLDWLNWLENNAQRLLKPEKVKTPITLLGKQSLLLHEPLGVVLIICPWNYPFHNAITGIAAAIATGNAVVYKPSEHAPCKGLVEQVLACSPILQALVQVVYGNGSLGSALIDQQPAKIFFTGSGPTGSKIMAQASRELIPVELELGGKDPMIVFADAPIARSVAGALWGGFTNAGQSCSGVERLLVEHSVLDRFVDSLVQAAENVVVRCGDNGDADVGRMTVGFQRDKVIEHVQDALERGARLRFGVIPDANSLTVRPIILDRVTSDMRVWNEETFGPVLPIMAFTSEAHAIELANDTHYGLCASVFSADAQRALRVAGALEVGGVSINNVNMSEGNPGLPFGGAKKSGFGKLRGPEGLLGFTRSKAILIDKAGSKIEANWYPYTPRKFQLFERFIQALYGPRRLRLLAIAWHGFRLEAFSQKPRD</sequence>
<dbReference type="Pfam" id="PF00171">
    <property type="entry name" value="Aldedh"/>
    <property type="match status" value="1"/>
</dbReference>
<dbReference type="GO" id="GO:0016620">
    <property type="term" value="F:oxidoreductase activity, acting on the aldehyde or oxo group of donors, NAD or NADP as acceptor"/>
    <property type="evidence" value="ECO:0007669"/>
    <property type="project" value="InterPro"/>
</dbReference>
<comment type="caution">
    <text evidence="8">The sequence shown here is derived from an EMBL/GenBank/DDBJ whole genome shotgun (WGS) entry which is preliminary data.</text>
</comment>
<dbReference type="InterPro" id="IPR016161">
    <property type="entry name" value="Ald_DH/histidinol_DH"/>
</dbReference>
<dbReference type="Proteomes" id="UP000325438">
    <property type="component" value="Unassembled WGS sequence"/>
</dbReference>
<evidence type="ECO:0000259" key="7">
    <source>
        <dbReference type="Pfam" id="PF00171"/>
    </source>
</evidence>
<evidence type="ECO:0000256" key="3">
    <source>
        <dbReference type="PIRNR" id="PIRNR036492"/>
    </source>
</evidence>
<feature type="active site" evidence="4">
    <location>
        <position position="263"/>
    </location>
</feature>
<keyword evidence="2 3" id="KW-0560">Oxidoreductase</keyword>
<dbReference type="InterPro" id="IPR012394">
    <property type="entry name" value="Aldehyde_DH_NAD(P)"/>
</dbReference>
<name>A0A5N7JN28_9PSED</name>
<dbReference type="AlphaFoldDB" id="A0A5N7JN28"/>
<feature type="active site" evidence="4 5">
    <location>
        <position position="229"/>
    </location>
</feature>
<dbReference type="InterPro" id="IPR029510">
    <property type="entry name" value="Ald_DH_CS_GLU"/>
</dbReference>
<dbReference type="SUPFAM" id="SSF53720">
    <property type="entry name" value="ALDH-like"/>
    <property type="match status" value="1"/>
</dbReference>
<evidence type="ECO:0000313" key="8">
    <source>
        <dbReference type="EMBL" id="MPQ82790.1"/>
    </source>
</evidence>
<proteinExistence type="inferred from homology"/>
<evidence type="ECO:0000313" key="9">
    <source>
        <dbReference type="Proteomes" id="UP000325438"/>
    </source>
</evidence>
<dbReference type="PROSITE" id="PS00070">
    <property type="entry name" value="ALDEHYDE_DEHYDR_CYS"/>
    <property type="match status" value="1"/>
</dbReference>
<dbReference type="Gene3D" id="3.40.309.10">
    <property type="entry name" value="Aldehyde Dehydrogenase, Chain A, domain 2"/>
    <property type="match status" value="1"/>
</dbReference>
<dbReference type="EMBL" id="VUBA01000018">
    <property type="protein sequence ID" value="MPQ82790.1"/>
    <property type="molecule type" value="Genomic_DNA"/>
</dbReference>
<dbReference type="InterPro" id="IPR016163">
    <property type="entry name" value="Ald_DH_C"/>
</dbReference>
<evidence type="ECO:0000256" key="4">
    <source>
        <dbReference type="PIRSR" id="PIRSR036492-1"/>
    </source>
</evidence>
<organism evidence="8 9">
    <name type="scientific">Pseudomonas kitaguniensis</name>
    <dbReference type="NCBI Taxonomy" id="2607908"/>
    <lineage>
        <taxon>Bacteria</taxon>
        <taxon>Pseudomonadati</taxon>
        <taxon>Pseudomonadota</taxon>
        <taxon>Gammaproteobacteria</taxon>
        <taxon>Pseudomonadales</taxon>
        <taxon>Pseudomonadaceae</taxon>
        <taxon>Pseudomonas</taxon>
    </lineage>
</organism>